<dbReference type="SMART" id="SM01043">
    <property type="entry name" value="BTAD"/>
    <property type="match status" value="1"/>
</dbReference>
<feature type="domain" description="OmpR/PhoB-type" evidence="7">
    <location>
        <begin position="1"/>
        <end position="96"/>
    </location>
</feature>
<dbReference type="CDD" id="cd15831">
    <property type="entry name" value="BTAD"/>
    <property type="match status" value="1"/>
</dbReference>
<sequence>MDIQVLGSVSVRYGTRHHAVVSKRLTAIFALLALSPGRTILADQLEDELWAGRTLTNARNALQASVGRLRKHLESLTGLRGDELIRTVGGGYRLDVPAGSVDAHRFREQARSGADLVADDPALAAVALEEALSLWHGPALSDAHDGLRVRIAAADLEEQRITACEDLITARLAVDPHRISLPELRQTAAEHPERERLSELLMLALYHAGRQAEALDVFHRARRRLADDMGIEPGRALHHAYQAILEQDPRLGEPRQVLAHR</sequence>
<dbReference type="Pfam" id="PF03704">
    <property type="entry name" value="BTAD"/>
    <property type="match status" value="1"/>
</dbReference>
<evidence type="ECO:0000256" key="1">
    <source>
        <dbReference type="ARBA" id="ARBA00005820"/>
    </source>
</evidence>
<dbReference type="SMART" id="SM00862">
    <property type="entry name" value="Trans_reg_C"/>
    <property type="match status" value="1"/>
</dbReference>
<dbReference type="PROSITE" id="PS51755">
    <property type="entry name" value="OMPR_PHOB"/>
    <property type="match status" value="1"/>
</dbReference>
<dbReference type="Pfam" id="PF00486">
    <property type="entry name" value="Trans_reg_C"/>
    <property type="match status" value="1"/>
</dbReference>
<dbReference type="InterPro" id="IPR005158">
    <property type="entry name" value="BTAD"/>
</dbReference>
<organism evidence="8 9">
    <name type="scientific">Streptomyces cinereospinus</name>
    <dbReference type="NCBI Taxonomy" id="285561"/>
    <lineage>
        <taxon>Bacteria</taxon>
        <taxon>Bacillati</taxon>
        <taxon>Actinomycetota</taxon>
        <taxon>Actinomycetes</taxon>
        <taxon>Kitasatosporales</taxon>
        <taxon>Streptomycetaceae</taxon>
        <taxon>Streptomyces</taxon>
    </lineage>
</organism>
<dbReference type="InterPro" id="IPR001867">
    <property type="entry name" value="OmpR/PhoB-type_DNA-bd"/>
</dbReference>
<evidence type="ECO:0000256" key="6">
    <source>
        <dbReference type="PROSITE-ProRule" id="PRU01091"/>
    </source>
</evidence>
<dbReference type="InterPro" id="IPR011990">
    <property type="entry name" value="TPR-like_helical_dom_sf"/>
</dbReference>
<dbReference type="PANTHER" id="PTHR35807">
    <property type="entry name" value="TRANSCRIPTIONAL REGULATOR REDD-RELATED"/>
    <property type="match status" value="1"/>
</dbReference>
<evidence type="ECO:0000313" key="8">
    <source>
        <dbReference type="EMBL" id="MFB9463174.1"/>
    </source>
</evidence>
<dbReference type="InterPro" id="IPR051677">
    <property type="entry name" value="AfsR-DnrI-RedD_regulator"/>
</dbReference>
<evidence type="ECO:0000256" key="5">
    <source>
        <dbReference type="ARBA" id="ARBA00023163"/>
    </source>
</evidence>
<dbReference type="PANTHER" id="PTHR35807:SF1">
    <property type="entry name" value="TRANSCRIPTIONAL REGULATOR REDD"/>
    <property type="match status" value="1"/>
</dbReference>
<reference evidence="8 9" key="1">
    <citation type="submission" date="2024-09" db="EMBL/GenBank/DDBJ databases">
        <authorList>
            <person name="Sun Q."/>
            <person name="Mori K."/>
        </authorList>
    </citation>
    <scope>NUCLEOTIDE SEQUENCE [LARGE SCALE GENOMIC DNA]</scope>
    <source>
        <strain evidence="8 9">JCM 6917</strain>
    </source>
</reference>
<gene>
    <name evidence="8" type="ORF">ACFF45_10760</name>
</gene>
<feature type="DNA-binding region" description="OmpR/PhoB-type" evidence="6">
    <location>
        <begin position="1"/>
        <end position="96"/>
    </location>
</feature>
<accession>A0ABV5MYQ1</accession>
<keyword evidence="4 6" id="KW-0238">DNA-binding</keyword>
<name>A0ABV5MYQ1_9ACTN</name>
<dbReference type="SUPFAM" id="SSF48452">
    <property type="entry name" value="TPR-like"/>
    <property type="match status" value="1"/>
</dbReference>
<proteinExistence type="inferred from homology"/>
<dbReference type="InterPro" id="IPR036388">
    <property type="entry name" value="WH-like_DNA-bd_sf"/>
</dbReference>
<protein>
    <submittedName>
        <fullName evidence="8">BTAD domain-containing putative transcriptional regulator</fullName>
    </submittedName>
</protein>
<comment type="similarity">
    <text evidence="1">Belongs to the AfsR/DnrI/RedD regulatory family.</text>
</comment>
<keyword evidence="2" id="KW-0902">Two-component regulatory system</keyword>
<dbReference type="Gene3D" id="1.25.40.10">
    <property type="entry name" value="Tetratricopeptide repeat domain"/>
    <property type="match status" value="1"/>
</dbReference>
<keyword evidence="5" id="KW-0804">Transcription</keyword>
<evidence type="ECO:0000313" key="9">
    <source>
        <dbReference type="Proteomes" id="UP001589709"/>
    </source>
</evidence>
<evidence type="ECO:0000256" key="3">
    <source>
        <dbReference type="ARBA" id="ARBA00023015"/>
    </source>
</evidence>
<keyword evidence="9" id="KW-1185">Reference proteome</keyword>
<evidence type="ECO:0000256" key="2">
    <source>
        <dbReference type="ARBA" id="ARBA00023012"/>
    </source>
</evidence>
<evidence type="ECO:0000256" key="4">
    <source>
        <dbReference type="ARBA" id="ARBA00023125"/>
    </source>
</evidence>
<dbReference type="Proteomes" id="UP001589709">
    <property type="component" value="Unassembled WGS sequence"/>
</dbReference>
<dbReference type="SUPFAM" id="SSF46894">
    <property type="entry name" value="C-terminal effector domain of the bipartite response regulators"/>
    <property type="match status" value="1"/>
</dbReference>
<dbReference type="InterPro" id="IPR016032">
    <property type="entry name" value="Sig_transdc_resp-reg_C-effctor"/>
</dbReference>
<dbReference type="RefSeq" id="WP_381345127.1">
    <property type="nucleotide sequence ID" value="NZ_JBHMCY010000015.1"/>
</dbReference>
<dbReference type="EMBL" id="JBHMCY010000015">
    <property type="protein sequence ID" value="MFB9463174.1"/>
    <property type="molecule type" value="Genomic_DNA"/>
</dbReference>
<keyword evidence="3" id="KW-0805">Transcription regulation</keyword>
<dbReference type="Gene3D" id="1.10.10.10">
    <property type="entry name" value="Winged helix-like DNA-binding domain superfamily/Winged helix DNA-binding domain"/>
    <property type="match status" value="1"/>
</dbReference>
<comment type="caution">
    <text evidence="8">The sequence shown here is derived from an EMBL/GenBank/DDBJ whole genome shotgun (WGS) entry which is preliminary data.</text>
</comment>
<evidence type="ECO:0000259" key="7">
    <source>
        <dbReference type="PROSITE" id="PS51755"/>
    </source>
</evidence>